<dbReference type="Proteomes" id="UP000001072">
    <property type="component" value="Unassembled WGS sequence"/>
</dbReference>
<dbReference type="GeneID" id="18921497"/>
<keyword evidence="2" id="KW-0732">Signal</keyword>
<reference evidence="4" key="1">
    <citation type="journal article" date="2011" name="Proc. Natl. Acad. Sci. U.S.A.">
        <title>Obligate biotrophy features unraveled by the genomic analysis of rust fungi.</title>
        <authorList>
            <person name="Duplessis S."/>
            <person name="Cuomo C.A."/>
            <person name="Lin Y.-C."/>
            <person name="Aerts A."/>
            <person name="Tisserant E."/>
            <person name="Veneault-Fourrey C."/>
            <person name="Joly D.L."/>
            <person name="Hacquard S."/>
            <person name="Amselem J."/>
            <person name="Cantarel B.L."/>
            <person name="Chiu R."/>
            <person name="Coutinho P.M."/>
            <person name="Feau N."/>
            <person name="Field M."/>
            <person name="Frey P."/>
            <person name="Gelhaye E."/>
            <person name="Goldberg J."/>
            <person name="Grabherr M.G."/>
            <person name="Kodira C.D."/>
            <person name="Kohler A."/>
            <person name="Kuees U."/>
            <person name="Lindquist E.A."/>
            <person name="Lucas S.M."/>
            <person name="Mago R."/>
            <person name="Mauceli E."/>
            <person name="Morin E."/>
            <person name="Murat C."/>
            <person name="Pangilinan J.L."/>
            <person name="Park R."/>
            <person name="Pearson M."/>
            <person name="Quesneville H."/>
            <person name="Rouhier N."/>
            <person name="Sakthikumar S."/>
            <person name="Salamov A.A."/>
            <person name="Schmutz J."/>
            <person name="Selles B."/>
            <person name="Shapiro H."/>
            <person name="Tanguay P."/>
            <person name="Tuskan G.A."/>
            <person name="Henrissat B."/>
            <person name="Van de Peer Y."/>
            <person name="Rouze P."/>
            <person name="Ellis J.G."/>
            <person name="Dodds P.N."/>
            <person name="Schein J.E."/>
            <person name="Zhong S."/>
            <person name="Hamelin R.C."/>
            <person name="Grigoriev I.V."/>
            <person name="Szabo L.J."/>
            <person name="Martin F."/>
        </authorList>
    </citation>
    <scope>NUCLEOTIDE SEQUENCE [LARGE SCALE GENOMIC DNA]</scope>
    <source>
        <strain evidence="4">98AG31 / pathotype 3-4-7</strain>
    </source>
</reference>
<dbReference type="AlphaFoldDB" id="F4R529"/>
<evidence type="ECO:0000313" key="3">
    <source>
        <dbReference type="EMBL" id="EGG12345.1"/>
    </source>
</evidence>
<proteinExistence type="predicted"/>
<organism evidence="4">
    <name type="scientific">Melampsora larici-populina (strain 98AG31 / pathotype 3-4-7)</name>
    <name type="common">Poplar leaf rust fungus</name>
    <dbReference type="NCBI Taxonomy" id="747676"/>
    <lineage>
        <taxon>Eukaryota</taxon>
        <taxon>Fungi</taxon>
        <taxon>Dikarya</taxon>
        <taxon>Basidiomycota</taxon>
        <taxon>Pucciniomycotina</taxon>
        <taxon>Pucciniomycetes</taxon>
        <taxon>Pucciniales</taxon>
        <taxon>Melampsoraceae</taxon>
        <taxon>Melampsora</taxon>
    </lineage>
</organism>
<dbReference type="EMBL" id="GL883091">
    <property type="protein sequence ID" value="EGG12345.1"/>
    <property type="molecule type" value="Genomic_DNA"/>
</dbReference>
<feature type="signal peptide" evidence="2">
    <location>
        <begin position="1"/>
        <end position="18"/>
    </location>
</feature>
<dbReference type="KEGG" id="mlr:MELLADRAFT_101841"/>
<evidence type="ECO:0000313" key="4">
    <source>
        <dbReference type="Proteomes" id="UP000001072"/>
    </source>
</evidence>
<sequence>MNPFISGLFVSLACGVHSRMTPLSGATSSARGPSEISAADWNAGAVSKIKWAQGIKKMYKDMGEGQTLRLIYNEEKRSLSPDRQEFEGRIRKILDDHEIQQLMETSEDFEETSTMAPSQQSMSRTEDIADEPMKEGPKHNSQRCRFCPQTRRRLWVLWTNEFDEKHPD</sequence>
<gene>
    <name evidence="3" type="ORF">MELLADRAFT_101841</name>
</gene>
<evidence type="ECO:0000256" key="1">
    <source>
        <dbReference type="SAM" id="MobiDB-lite"/>
    </source>
</evidence>
<dbReference type="HOGENOM" id="CLU_1586851_0_0_1"/>
<dbReference type="InParanoid" id="F4R529"/>
<feature type="compositionally biased region" description="Basic and acidic residues" evidence="1">
    <location>
        <begin position="124"/>
        <end position="138"/>
    </location>
</feature>
<keyword evidence="4" id="KW-1185">Reference proteome</keyword>
<feature type="chain" id="PRO_5003317281" evidence="2">
    <location>
        <begin position="19"/>
        <end position="168"/>
    </location>
</feature>
<protein>
    <submittedName>
        <fullName evidence="3">Secreted protein</fullName>
    </submittedName>
</protein>
<name>F4R529_MELLP</name>
<dbReference type="RefSeq" id="XP_007404720.1">
    <property type="nucleotide sequence ID" value="XM_007404658.1"/>
</dbReference>
<evidence type="ECO:0000256" key="2">
    <source>
        <dbReference type="SAM" id="SignalP"/>
    </source>
</evidence>
<feature type="region of interest" description="Disordered" evidence="1">
    <location>
        <begin position="105"/>
        <end position="144"/>
    </location>
</feature>
<dbReference type="VEuPathDB" id="FungiDB:MELLADRAFT_101841"/>
<accession>F4R529</accession>
<feature type="compositionally biased region" description="Polar residues" evidence="1">
    <location>
        <begin position="112"/>
        <end position="123"/>
    </location>
</feature>